<keyword evidence="1" id="KW-0732">Signal</keyword>
<proteinExistence type="predicted"/>
<organism evidence="2 3">
    <name type="scientific">Antarctobacter heliothermus</name>
    <dbReference type="NCBI Taxonomy" id="74033"/>
    <lineage>
        <taxon>Bacteria</taxon>
        <taxon>Pseudomonadati</taxon>
        <taxon>Pseudomonadota</taxon>
        <taxon>Alphaproteobacteria</taxon>
        <taxon>Rhodobacterales</taxon>
        <taxon>Roseobacteraceae</taxon>
        <taxon>Antarctobacter</taxon>
    </lineage>
</organism>
<accession>A0A222E7T1</accession>
<sequence length="128" mass="13401">MMRKRILALGLTGCAAAASADIIEEQGAALMSCSYTVECLEEEACTFAQFGHDVDLPQQMPGDVVLDLGTGPANGTARVINGLLVINASDTHGSYLLSQTPEGIAKLSVQFAEPLMVVTYHGACVVTE</sequence>
<name>A0A222E7T1_9RHOB</name>
<feature type="signal peptide" evidence="1">
    <location>
        <begin position="1"/>
        <end position="20"/>
    </location>
</feature>
<dbReference type="EMBL" id="CP022540">
    <property type="protein sequence ID" value="ASP22011.1"/>
    <property type="molecule type" value="Genomic_DNA"/>
</dbReference>
<gene>
    <name evidence="2" type="ORF">ANTHELSMS3_03378</name>
</gene>
<evidence type="ECO:0000313" key="2">
    <source>
        <dbReference type="EMBL" id="ASP22011.1"/>
    </source>
</evidence>
<keyword evidence="3" id="KW-1185">Reference proteome</keyword>
<evidence type="ECO:0000313" key="3">
    <source>
        <dbReference type="Proteomes" id="UP000203589"/>
    </source>
</evidence>
<evidence type="ECO:0000256" key="1">
    <source>
        <dbReference type="SAM" id="SignalP"/>
    </source>
</evidence>
<dbReference type="KEGG" id="aht:ANTHELSMS3_03378"/>
<reference evidence="2 3" key="1">
    <citation type="submission" date="2017-07" db="EMBL/GenBank/DDBJ databases">
        <title>Genome Sequence of Antarctobacter heliothermus Strain SMS3 Isolated from a culture of the Diatom Skeletonema marinoi.</title>
        <authorList>
            <person name="Topel M."/>
            <person name="Pinder M.I.M."/>
            <person name="Johansson O.N."/>
            <person name="Kourtchenko O."/>
            <person name="Godhe A."/>
            <person name="Clarke A.K."/>
        </authorList>
    </citation>
    <scope>NUCLEOTIDE SEQUENCE [LARGE SCALE GENOMIC DNA]</scope>
    <source>
        <strain evidence="2 3">SMS3</strain>
    </source>
</reference>
<protein>
    <recommendedName>
        <fullName evidence="4">Lipoprotein</fullName>
    </recommendedName>
</protein>
<evidence type="ECO:0008006" key="4">
    <source>
        <dbReference type="Google" id="ProtNLM"/>
    </source>
</evidence>
<dbReference type="AlphaFoldDB" id="A0A222E7T1"/>
<feature type="chain" id="PRO_5012488346" description="Lipoprotein" evidence="1">
    <location>
        <begin position="21"/>
        <end position="128"/>
    </location>
</feature>
<dbReference type="Proteomes" id="UP000203589">
    <property type="component" value="Chromosome"/>
</dbReference>